<sequence>MLDVVRAISDATIMSFELRSQVVMISYELAVMAEFSRQRLTMSTAPAAWLGDYANQIIERLGKLWKDVAKPQHTVEQCLYARLVAITNAWRYIRRAAAELSGSKKLKHTDVQLASIGKRAPVGREKFNAEHQGFPKGEIEYHRERGARPICWDVRYFPEANSGQIFFAAPHEDTRGGPHAFLSCGRPFSFTVPEWQGTTKFTCIEQVRQFLKARCMSGMESRRSTVVTPALSSDDLACVIHCSDAPAKTLIELGSSFDDLGETDPDWWWELMATWQYAMEKFLPTALRAMYEQDLDSKIRLMMTGNFELYEATTEYGGIGYPAYYAQRNKAEWGKNFVGRFTQQLRDEFRTEEPEWPTGYAFDFFRHAENRFPSRNWTWIQPTAEFETQANTLVGSWLAIGGEPLEKRISIIKRQIGERRMDEKARDEKAEADALEELAGNADTSNE</sequence>
<dbReference type="RefSeq" id="XP_023628955.1">
    <property type="nucleotide sequence ID" value="XM_023773187.1"/>
</dbReference>
<feature type="region of interest" description="Disordered" evidence="1">
    <location>
        <begin position="420"/>
        <end position="447"/>
    </location>
</feature>
<evidence type="ECO:0000313" key="3">
    <source>
        <dbReference type="Proteomes" id="UP000225277"/>
    </source>
</evidence>
<feature type="compositionally biased region" description="Basic and acidic residues" evidence="1">
    <location>
        <begin position="420"/>
        <end position="432"/>
    </location>
</feature>
<name>A0A2D3VE12_9PEZI</name>
<dbReference type="Gene3D" id="1.10.357.40">
    <property type="entry name" value="YbiA-like"/>
    <property type="match status" value="1"/>
</dbReference>
<reference evidence="2 3" key="1">
    <citation type="submission" date="2016-03" db="EMBL/GenBank/DDBJ databases">
        <authorList>
            <person name="Ploux O."/>
        </authorList>
    </citation>
    <scope>NUCLEOTIDE SEQUENCE [LARGE SCALE GENOMIC DNA]</scope>
    <source>
        <strain evidence="2 3">URUG2</strain>
    </source>
</reference>
<evidence type="ECO:0000256" key="1">
    <source>
        <dbReference type="SAM" id="MobiDB-lite"/>
    </source>
</evidence>
<dbReference type="EMBL" id="FJUY01000012">
    <property type="protein sequence ID" value="CZT22066.1"/>
    <property type="molecule type" value="Genomic_DNA"/>
</dbReference>
<gene>
    <name evidence="2" type="ORF">RCC_12219</name>
</gene>
<protein>
    <submittedName>
        <fullName evidence="2">Uncharacterized protein</fullName>
    </submittedName>
</protein>
<dbReference type="Proteomes" id="UP000225277">
    <property type="component" value="Unassembled WGS sequence"/>
</dbReference>
<evidence type="ECO:0000313" key="2">
    <source>
        <dbReference type="EMBL" id="CZT22066.1"/>
    </source>
</evidence>
<accession>A0A2D3VE12</accession>
<dbReference type="GeneID" id="35606772"/>
<dbReference type="SUPFAM" id="SSF143990">
    <property type="entry name" value="YbiA-like"/>
    <property type="match status" value="1"/>
</dbReference>
<proteinExistence type="predicted"/>
<organism evidence="2 3">
    <name type="scientific">Ramularia collo-cygni</name>
    <dbReference type="NCBI Taxonomy" id="112498"/>
    <lineage>
        <taxon>Eukaryota</taxon>
        <taxon>Fungi</taxon>
        <taxon>Dikarya</taxon>
        <taxon>Ascomycota</taxon>
        <taxon>Pezizomycotina</taxon>
        <taxon>Dothideomycetes</taxon>
        <taxon>Dothideomycetidae</taxon>
        <taxon>Mycosphaerellales</taxon>
        <taxon>Mycosphaerellaceae</taxon>
        <taxon>Ramularia</taxon>
    </lineage>
</organism>
<dbReference type="OrthoDB" id="206452at2759"/>
<dbReference type="AlphaFoldDB" id="A0A2D3VE12"/>
<dbReference type="STRING" id="112498.A0A2D3VE12"/>
<dbReference type="InterPro" id="IPR037238">
    <property type="entry name" value="YbiA-like_sf"/>
</dbReference>
<keyword evidence="3" id="KW-1185">Reference proteome</keyword>